<evidence type="ECO:0000313" key="6">
    <source>
        <dbReference type="Proteomes" id="UP001285921"/>
    </source>
</evidence>
<dbReference type="Pfam" id="PF12833">
    <property type="entry name" value="HTH_18"/>
    <property type="match status" value="1"/>
</dbReference>
<dbReference type="EMBL" id="BTCL01000020">
    <property type="protein sequence ID" value="GMK47539.1"/>
    <property type="molecule type" value="Genomic_DNA"/>
</dbReference>
<keyword evidence="1" id="KW-0805">Transcription regulation</keyword>
<proteinExistence type="predicted"/>
<keyword evidence="3" id="KW-0804">Transcription</keyword>
<dbReference type="PANTHER" id="PTHR43280:SF2">
    <property type="entry name" value="HTH-TYPE TRANSCRIPTIONAL REGULATOR EXSA"/>
    <property type="match status" value="1"/>
</dbReference>
<evidence type="ECO:0000313" key="5">
    <source>
        <dbReference type="EMBL" id="GMK47539.1"/>
    </source>
</evidence>
<evidence type="ECO:0000256" key="1">
    <source>
        <dbReference type="ARBA" id="ARBA00023015"/>
    </source>
</evidence>
<organism evidence="5 6">
    <name type="scientific">Paenibacillus glycanilyticus</name>
    <dbReference type="NCBI Taxonomy" id="126569"/>
    <lineage>
        <taxon>Bacteria</taxon>
        <taxon>Bacillati</taxon>
        <taxon>Bacillota</taxon>
        <taxon>Bacilli</taxon>
        <taxon>Bacillales</taxon>
        <taxon>Paenibacillaceae</taxon>
        <taxon>Paenibacillus</taxon>
    </lineage>
</organism>
<comment type="caution">
    <text evidence="5">The sequence shown here is derived from an EMBL/GenBank/DDBJ whole genome shotgun (WGS) entry which is preliminary data.</text>
</comment>
<dbReference type="Gene3D" id="1.10.10.60">
    <property type="entry name" value="Homeodomain-like"/>
    <property type="match status" value="2"/>
</dbReference>
<name>A0ABQ6NSQ8_9BACL</name>
<accession>A0ABQ6NSQ8</accession>
<gene>
    <name evidence="5" type="ORF">PghCCS26_46690</name>
</gene>
<evidence type="ECO:0000256" key="3">
    <source>
        <dbReference type="ARBA" id="ARBA00023163"/>
    </source>
</evidence>
<evidence type="ECO:0000259" key="4">
    <source>
        <dbReference type="PROSITE" id="PS01124"/>
    </source>
</evidence>
<dbReference type="RefSeq" id="WP_317981483.1">
    <property type="nucleotide sequence ID" value="NZ_BTCL01000020.1"/>
</dbReference>
<dbReference type="SMART" id="SM00342">
    <property type="entry name" value="HTH_ARAC"/>
    <property type="match status" value="1"/>
</dbReference>
<dbReference type="Proteomes" id="UP001285921">
    <property type="component" value="Unassembled WGS sequence"/>
</dbReference>
<keyword evidence="2" id="KW-0238">DNA-binding</keyword>
<dbReference type="SUPFAM" id="SSF51215">
    <property type="entry name" value="Regulatory protein AraC"/>
    <property type="match status" value="1"/>
</dbReference>
<feature type="domain" description="HTH araC/xylS-type" evidence="4">
    <location>
        <begin position="187"/>
        <end position="285"/>
    </location>
</feature>
<keyword evidence="6" id="KW-1185">Reference proteome</keyword>
<evidence type="ECO:0000256" key="2">
    <source>
        <dbReference type="ARBA" id="ARBA00023125"/>
    </source>
</evidence>
<sequence length="291" mass="33853">MLVVELPVPPFPLLTTVGHTLWQSGVVHARRQFDVYDLIICTKGTLYMEENDIPYMLEQGMMLLLEPGKIHGGYRPTESETEVYWIHFQYPSPELLLLKEKTISRQPLLQVTDQDIVPPPAIIDIPKFAAINVRAIVPLLLEMIKLHSKLTLSRSFELEILFGQLLILLQNGLRENSPNARTYEIGEMMASYLADQLELPFDSKRIELDLNYHFDYLARCLKEYSGMSPMQYRHRLQIDRAKKLLAHTKLPLLKVGEQCGFQDINYFSRLLKRHTSYTPGEYRKKHQIFHT</sequence>
<dbReference type="Pfam" id="PF02311">
    <property type="entry name" value="AraC_binding"/>
    <property type="match status" value="1"/>
</dbReference>
<dbReference type="InterPro" id="IPR037923">
    <property type="entry name" value="HTH-like"/>
</dbReference>
<dbReference type="InterPro" id="IPR003313">
    <property type="entry name" value="AraC-bd"/>
</dbReference>
<dbReference type="SUPFAM" id="SSF46689">
    <property type="entry name" value="Homeodomain-like"/>
    <property type="match status" value="1"/>
</dbReference>
<dbReference type="PANTHER" id="PTHR43280">
    <property type="entry name" value="ARAC-FAMILY TRANSCRIPTIONAL REGULATOR"/>
    <property type="match status" value="1"/>
</dbReference>
<dbReference type="InterPro" id="IPR018060">
    <property type="entry name" value="HTH_AraC"/>
</dbReference>
<dbReference type="PROSITE" id="PS01124">
    <property type="entry name" value="HTH_ARAC_FAMILY_2"/>
    <property type="match status" value="1"/>
</dbReference>
<reference evidence="5 6" key="1">
    <citation type="submission" date="2023-05" db="EMBL/GenBank/DDBJ databases">
        <title>Draft genome of Paenibacillus sp. CCS26.</title>
        <authorList>
            <person name="Akita H."/>
            <person name="Shinto Y."/>
            <person name="Kimura Z."/>
        </authorList>
    </citation>
    <scope>NUCLEOTIDE SEQUENCE [LARGE SCALE GENOMIC DNA]</scope>
    <source>
        <strain evidence="5 6">CCS26</strain>
    </source>
</reference>
<dbReference type="InterPro" id="IPR009057">
    <property type="entry name" value="Homeodomain-like_sf"/>
</dbReference>
<protein>
    <submittedName>
        <fullName evidence="5">Transcriptional regulator</fullName>
    </submittedName>
</protein>